<accession>A0ABM8H2Y2</accession>
<organism evidence="1 2">
    <name type="scientific">Agromyces marinus</name>
    <dbReference type="NCBI Taxonomy" id="1389020"/>
    <lineage>
        <taxon>Bacteria</taxon>
        <taxon>Bacillati</taxon>
        <taxon>Actinomycetota</taxon>
        <taxon>Actinomycetes</taxon>
        <taxon>Micrococcales</taxon>
        <taxon>Microbacteriaceae</taxon>
        <taxon>Agromyces</taxon>
    </lineage>
</organism>
<keyword evidence="2" id="KW-1185">Reference proteome</keyword>
<protein>
    <submittedName>
        <fullName evidence="1">Uncharacterized protein</fullName>
    </submittedName>
</protein>
<name>A0ABM8H2Y2_9MICO</name>
<reference evidence="2" key="1">
    <citation type="journal article" date="2019" name="Int. J. Syst. Evol. Microbiol.">
        <title>The Global Catalogue of Microorganisms (GCM) 10K type strain sequencing project: providing services to taxonomists for standard genome sequencing and annotation.</title>
        <authorList>
            <consortium name="The Broad Institute Genomics Platform"/>
            <consortium name="The Broad Institute Genome Sequencing Center for Infectious Disease"/>
            <person name="Wu L."/>
            <person name="Ma J."/>
        </authorList>
    </citation>
    <scope>NUCLEOTIDE SEQUENCE [LARGE SCALE GENOMIC DNA]</scope>
    <source>
        <strain evidence="2">NBRC 109019</strain>
    </source>
</reference>
<dbReference type="Proteomes" id="UP001321477">
    <property type="component" value="Chromosome"/>
</dbReference>
<dbReference type="RefSeq" id="WP_234660036.1">
    <property type="nucleotide sequence ID" value="NZ_AP027734.1"/>
</dbReference>
<sequence length="75" mass="8058">MIDRLGVPFLLLHRNEVTDAAVREQVAESGLPVVLALDADGSWRTVLGREVLRRADGSVAEFERLLAAQAVSSSG</sequence>
<proteinExistence type="predicted"/>
<evidence type="ECO:0000313" key="2">
    <source>
        <dbReference type="Proteomes" id="UP001321477"/>
    </source>
</evidence>
<evidence type="ECO:0000313" key="1">
    <source>
        <dbReference type="EMBL" id="BDZ55134.1"/>
    </source>
</evidence>
<dbReference type="EMBL" id="AP027734">
    <property type="protein sequence ID" value="BDZ55134.1"/>
    <property type="molecule type" value="Genomic_DNA"/>
</dbReference>
<gene>
    <name evidence="1" type="ORF">GCM10025870_22070</name>
</gene>